<evidence type="ECO:0000256" key="5">
    <source>
        <dbReference type="ARBA" id="ARBA00022989"/>
    </source>
</evidence>
<evidence type="ECO:0000256" key="6">
    <source>
        <dbReference type="ARBA" id="ARBA00023136"/>
    </source>
</evidence>
<dbReference type="PROSITE" id="PS50893">
    <property type="entry name" value="ABC_TRANSPORTER_2"/>
    <property type="match status" value="1"/>
</dbReference>
<organism evidence="7 8">
    <name type="scientific">Anaerocolumna cellulosilytica</name>
    <dbReference type="NCBI Taxonomy" id="433286"/>
    <lineage>
        <taxon>Bacteria</taxon>
        <taxon>Bacillati</taxon>
        <taxon>Bacillota</taxon>
        <taxon>Clostridia</taxon>
        <taxon>Lachnospirales</taxon>
        <taxon>Lachnospiraceae</taxon>
        <taxon>Anaerocolumna</taxon>
    </lineage>
</organism>
<evidence type="ECO:0000313" key="8">
    <source>
        <dbReference type="Proteomes" id="UP000515561"/>
    </source>
</evidence>
<evidence type="ECO:0000256" key="1">
    <source>
        <dbReference type="ARBA" id="ARBA00004651"/>
    </source>
</evidence>
<evidence type="ECO:0000313" key="7">
    <source>
        <dbReference type="EMBL" id="BCJ94094.1"/>
    </source>
</evidence>
<dbReference type="PROSITE" id="PS00211">
    <property type="entry name" value="ABC_TRANSPORTER_1"/>
    <property type="match status" value="1"/>
</dbReference>
<dbReference type="Gene3D" id="3.40.50.300">
    <property type="entry name" value="P-loop containing nucleotide triphosphate hydrolases"/>
    <property type="match status" value="1"/>
</dbReference>
<dbReference type="InterPro" id="IPR027417">
    <property type="entry name" value="P-loop_NTPase"/>
</dbReference>
<dbReference type="GO" id="GO:0005886">
    <property type="term" value="C:plasma membrane"/>
    <property type="evidence" value="ECO:0007669"/>
    <property type="project" value="UniProtKB-SubCell"/>
</dbReference>
<evidence type="ECO:0000256" key="2">
    <source>
        <dbReference type="ARBA" id="ARBA00022692"/>
    </source>
</evidence>
<keyword evidence="6" id="KW-0472">Membrane</keyword>
<keyword evidence="2" id="KW-0812">Transmembrane</keyword>
<dbReference type="Pfam" id="PF00664">
    <property type="entry name" value="ABC_membrane"/>
    <property type="match status" value="1"/>
</dbReference>
<comment type="subcellular location">
    <subcellularLocation>
        <location evidence="1">Cell membrane</location>
        <topology evidence="1">Multi-pass membrane protein</topology>
    </subcellularLocation>
</comment>
<keyword evidence="8" id="KW-1185">Reference proteome</keyword>
<reference evidence="7 8" key="1">
    <citation type="journal article" date="2016" name="Int. J. Syst. Evol. Microbiol.">
        <title>Descriptions of Anaerotaenia torta gen. nov., sp. nov. and Anaerocolumna cellulosilytica gen. nov., sp. nov. isolated from a methanogenic reactor of cattle waste.</title>
        <authorList>
            <person name="Uek A."/>
            <person name="Ohtaki Y."/>
            <person name="Kaku N."/>
            <person name="Ueki K."/>
        </authorList>
    </citation>
    <scope>NUCLEOTIDE SEQUENCE [LARGE SCALE GENOMIC DNA]</scope>
    <source>
        <strain evidence="7 8">SN021</strain>
    </source>
</reference>
<gene>
    <name evidence="7" type="ORF">acsn021_16630</name>
</gene>
<protein>
    <submittedName>
        <fullName evidence="7">ABC transporter permease</fullName>
    </submittedName>
</protein>
<dbReference type="InterPro" id="IPR003593">
    <property type="entry name" value="AAA+_ATPase"/>
</dbReference>
<proteinExistence type="predicted"/>
<dbReference type="GO" id="GO:0016887">
    <property type="term" value="F:ATP hydrolysis activity"/>
    <property type="evidence" value="ECO:0007669"/>
    <property type="project" value="InterPro"/>
</dbReference>
<dbReference type="GO" id="GO:0005524">
    <property type="term" value="F:ATP binding"/>
    <property type="evidence" value="ECO:0007669"/>
    <property type="project" value="UniProtKB-KW"/>
</dbReference>
<dbReference type="AlphaFoldDB" id="A0A6S6QTY7"/>
<dbReference type="PANTHER" id="PTHR43394">
    <property type="entry name" value="ATP-DEPENDENT PERMEASE MDL1, MITOCHONDRIAL"/>
    <property type="match status" value="1"/>
</dbReference>
<accession>A0A6S6QTY7</accession>
<keyword evidence="5" id="KW-1133">Transmembrane helix</keyword>
<dbReference type="InterPro" id="IPR011527">
    <property type="entry name" value="ABC1_TM_dom"/>
</dbReference>
<dbReference type="SUPFAM" id="SSF90123">
    <property type="entry name" value="ABC transporter transmembrane region"/>
    <property type="match status" value="1"/>
</dbReference>
<name>A0A6S6QTY7_9FIRM</name>
<dbReference type="PANTHER" id="PTHR43394:SF1">
    <property type="entry name" value="ATP-BINDING CASSETTE SUB-FAMILY B MEMBER 10, MITOCHONDRIAL"/>
    <property type="match status" value="1"/>
</dbReference>
<dbReference type="PROSITE" id="PS50929">
    <property type="entry name" value="ABC_TM1F"/>
    <property type="match status" value="1"/>
</dbReference>
<dbReference type="SMART" id="SM00382">
    <property type="entry name" value="AAA"/>
    <property type="match status" value="1"/>
</dbReference>
<dbReference type="Proteomes" id="UP000515561">
    <property type="component" value="Chromosome"/>
</dbReference>
<evidence type="ECO:0000256" key="3">
    <source>
        <dbReference type="ARBA" id="ARBA00022741"/>
    </source>
</evidence>
<keyword evidence="3" id="KW-0547">Nucleotide-binding</keyword>
<dbReference type="KEGG" id="acel:acsn021_16630"/>
<dbReference type="EMBL" id="AP023367">
    <property type="protein sequence ID" value="BCJ94094.1"/>
    <property type="molecule type" value="Genomic_DNA"/>
</dbReference>
<dbReference type="GO" id="GO:0015421">
    <property type="term" value="F:ABC-type oligopeptide transporter activity"/>
    <property type="evidence" value="ECO:0007669"/>
    <property type="project" value="TreeGrafter"/>
</dbReference>
<dbReference type="InterPro" id="IPR036640">
    <property type="entry name" value="ABC1_TM_sf"/>
</dbReference>
<dbReference type="SUPFAM" id="SSF52540">
    <property type="entry name" value="P-loop containing nucleoside triphosphate hydrolases"/>
    <property type="match status" value="1"/>
</dbReference>
<evidence type="ECO:0000256" key="4">
    <source>
        <dbReference type="ARBA" id="ARBA00022840"/>
    </source>
</evidence>
<dbReference type="InterPro" id="IPR017871">
    <property type="entry name" value="ABC_transporter-like_CS"/>
</dbReference>
<sequence>MLKKLYKVLPFLIIALVVSAAAALLDGLVTRDMMGLLDYALSGDLEAIRERAPKLLLTATMMVPLGILEVAANHLYKRKTNVKLKNYYISRVFLKNISKFQKENTARYISAMTNDFNTLEINLIAVIHTVCSNLLSFLVGIWLLSTVDKKLIALAIVLILLNLLISLLTSKPTKKAYKERSDLFDDYTTYIKEILSAFHIVKNYNLQERVTEDYNKKSEVIQQKGYIIERLFSFISSTQNFMISSSIYGIIGGVGYMALTGKITVGGLLLVVEGVQRMNWPVFQIIESLPKLFSSGNIIQKIEGSLGNTDSHVETIALKEFKDKIEFKDVAFHYEEDDTLILSDVNLEFKKNGKYLIVGPSGGGKSTLLKLFRKYFNPTQGSIYIDGHNMKDVKREDYFLKIANIEQQVFIFEDTVLNNITLYKEYSEEEINQAIKMSGLTDFVEKLPKGLDTVIYDNGRNISGGERSRIVIARALLNKASILFMDEAFASLDMERAREIEKTILALKDITVINVSHVLFKDTRDMYDRVITIKKTAY</sequence>
<keyword evidence="4" id="KW-0067">ATP-binding</keyword>
<dbReference type="InterPro" id="IPR039421">
    <property type="entry name" value="Type_1_exporter"/>
</dbReference>
<dbReference type="Pfam" id="PF00005">
    <property type="entry name" value="ABC_tran"/>
    <property type="match status" value="1"/>
</dbReference>
<dbReference type="RefSeq" id="WP_184094453.1">
    <property type="nucleotide sequence ID" value="NZ_AP023367.1"/>
</dbReference>
<dbReference type="InterPro" id="IPR003439">
    <property type="entry name" value="ABC_transporter-like_ATP-bd"/>
</dbReference>
<dbReference type="Gene3D" id="1.20.1560.10">
    <property type="entry name" value="ABC transporter type 1, transmembrane domain"/>
    <property type="match status" value="1"/>
</dbReference>